<evidence type="ECO:0000313" key="1">
    <source>
        <dbReference type="EMBL" id="KAA8785053.1"/>
    </source>
</evidence>
<protein>
    <submittedName>
        <fullName evidence="1">Uncharacterized protein</fullName>
    </submittedName>
</protein>
<accession>A0A5M9WUF7</accession>
<dbReference type="RefSeq" id="WP_123064854.1">
    <property type="nucleotide sequence ID" value="NZ_RIAS01000007.1"/>
</dbReference>
<evidence type="ECO:0000313" key="2">
    <source>
        <dbReference type="Proteomes" id="UP000323664"/>
    </source>
</evidence>
<reference evidence="1 2" key="1">
    <citation type="journal article" date="2019" name="J. Ind. Microbiol. Biotechnol.">
        <title>Paenibacillus amylolyticus 27C64 has a diverse set of carbohydrate-active enzymes and complete pectin deconstruction system.</title>
        <authorList>
            <person name="Keggi C."/>
            <person name="Doran-Peterson J."/>
        </authorList>
    </citation>
    <scope>NUCLEOTIDE SEQUENCE [LARGE SCALE GENOMIC DNA]</scope>
    <source>
        <strain evidence="1 2">27C64</strain>
    </source>
</reference>
<organism evidence="1 2">
    <name type="scientific">Paenibacillus amylolyticus</name>
    <dbReference type="NCBI Taxonomy" id="1451"/>
    <lineage>
        <taxon>Bacteria</taxon>
        <taxon>Bacillati</taxon>
        <taxon>Bacillota</taxon>
        <taxon>Bacilli</taxon>
        <taxon>Bacillales</taxon>
        <taxon>Paenibacillaceae</taxon>
        <taxon>Paenibacillus</taxon>
    </lineage>
</organism>
<dbReference type="Proteomes" id="UP000323664">
    <property type="component" value="Unassembled WGS sequence"/>
</dbReference>
<name>A0A5M9WUF7_PAEAM</name>
<gene>
    <name evidence="1" type="ORF">EC604_14510</name>
</gene>
<proteinExistence type="predicted"/>
<dbReference type="OrthoDB" id="510867at2"/>
<sequence length="179" mass="21048">MEIQVNDLNAYHYFDEQYGPLASLCSLPEDQAIKIEHKGLTTESDRIRYLKERKICENIMFRSLVKKGGKPEINYALYFTIGEQRVVGDLYSTHMVIPVRDFDPKTISFTYTDSFHTYSRIDNHPTRRKLYTIEEINHVISNYGFHSNLNGEGSLYKFIEMQVWSLQAMKNAMKKNKYI</sequence>
<comment type="caution">
    <text evidence="1">The sequence shown here is derived from an EMBL/GenBank/DDBJ whole genome shotgun (WGS) entry which is preliminary data.</text>
</comment>
<dbReference type="EMBL" id="RIAS01000007">
    <property type="protein sequence ID" value="KAA8785053.1"/>
    <property type="molecule type" value="Genomic_DNA"/>
</dbReference>
<dbReference type="AlphaFoldDB" id="A0A5M9WUF7"/>